<name>A0A4Z2J4T8_9TELE</name>
<evidence type="ECO:0000256" key="1">
    <source>
        <dbReference type="SAM" id="MobiDB-lite"/>
    </source>
</evidence>
<feature type="compositionally biased region" description="Acidic residues" evidence="1">
    <location>
        <begin position="51"/>
        <end position="60"/>
    </location>
</feature>
<organism evidence="2 3">
    <name type="scientific">Liparis tanakae</name>
    <name type="common">Tanaka's snailfish</name>
    <dbReference type="NCBI Taxonomy" id="230148"/>
    <lineage>
        <taxon>Eukaryota</taxon>
        <taxon>Metazoa</taxon>
        <taxon>Chordata</taxon>
        <taxon>Craniata</taxon>
        <taxon>Vertebrata</taxon>
        <taxon>Euteleostomi</taxon>
        <taxon>Actinopterygii</taxon>
        <taxon>Neopterygii</taxon>
        <taxon>Teleostei</taxon>
        <taxon>Neoteleostei</taxon>
        <taxon>Acanthomorphata</taxon>
        <taxon>Eupercaria</taxon>
        <taxon>Perciformes</taxon>
        <taxon>Cottioidei</taxon>
        <taxon>Cottales</taxon>
        <taxon>Liparidae</taxon>
        <taxon>Liparis</taxon>
    </lineage>
</organism>
<proteinExistence type="predicted"/>
<evidence type="ECO:0000313" key="3">
    <source>
        <dbReference type="Proteomes" id="UP000314294"/>
    </source>
</evidence>
<feature type="compositionally biased region" description="Basic and acidic residues" evidence="1">
    <location>
        <begin position="1"/>
        <end position="18"/>
    </location>
</feature>
<evidence type="ECO:0000313" key="2">
    <source>
        <dbReference type="EMBL" id="TNN85219.1"/>
    </source>
</evidence>
<protein>
    <submittedName>
        <fullName evidence="2">Uncharacterized protein</fullName>
    </submittedName>
</protein>
<dbReference type="AlphaFoldDB" id="A0A4Z2J4T8"/>
<feature type="compositionally biased region" description="Basic and acidic residues" evidence="1">
    <location>
        <begin position="29"/>
        <end position="50"/>
    </location>
</feature>
<reference evidence="2 3" key="1">
    <citation type="submission" date="2019-03" db="EMBL/GenBank/DDBJ databases">
        <title>First draft genome of Liparis tanakae, snailfish: a comprehensive survey of snailfish specific genes.</title>
        <authorList>
            <person name="Kim W."/>
            <person name="Song I."/>
            <person name="Jeong J.-H."/>
            <person name="Kim D."/>
            <person name="Kim S."/>
            <person name="Ryu S."/>
            <person name="Song J.Y."/>
            <person name="Lee S.K."/>
        </authorList>
    </citation>
    <scope>NUCLEOTIDE SEQUENCE [LARGE SCALE GENOMIC DNA]</scope>
    <source>
        <tissue evidence="2">Muscle</tissue>
    </source>
</reference>
<comment type="caution">
    <text evidence="2">The sequence shown here is derived from an EMBL/GenBank/DDBJ whole genome shotgun (WGS) entry which is preliminary data.</text>
</comment>
<dbReference type="EMBL" id="SRLO01000022">
    <property type="protein sequence ID" value="TNN85219.1"/>
    <property type="molecule type" value="Genomic_DNA"/>
</dbReference>
<sequence>MKDYKEERRKGKNSRNEGRTYQGGEEAEEDRRDGRREDEKSTAGDEKEGEPISDEEDYVI</sequence>
<feature type="region of interest" description="Disordered" evidence="1">
    <location>
        <begin position="1"/>
        <end position="60"/>
    </location>
</feature>
<accession>A0A4Z2J4T8</accession>
<gene>
    <name evidence="2" type="ORF">EYF80_004569</name>
</gene>
<keyword evidence="3" id="KW-1185">Reference proteome</keyword>
<dbReference type="Proteomes" id="UP000314294">
    <property type="component" value="Unassembled WGS sequence"/>
</dbReference>